<name>A0A9D1R628_9FIRM</name>
<dbReference type="PANTHER" id="PTHR40050:SF1">
    <property type="entry name" value="INNER SPORE COAT PROTEIN H"/>
    <property type="match status" value="1"/>
</dbReference>
<dbReference type="EMBL" id="DXGH01000047">
    <property type="protein sequence ID" value="HIW81579.1"/>
    <property type="molecule type" value="Genomic_DNA"/>
</dbReference>
<reference evidence="1" key="1">
    <citation type="journal article" date="2021" name="PeerJ">
        <title>Extensive microbial diversity within the chicken gut microbiome revealed by metagenomics and culture.</title>
        <authorList>
            <person name="Gilroy R."/>
            <person name="Ravi A."/>
            <person name="Getino M."/>
            <person name="Pursley I."/>
            <person name="Horton D.L."/>
            <person name="Alikhan N.F."/>
            <person name="Baker D."/>
            <person name="Gharbi K."/>
            <person name="Hall N."/>
            <person name="Watson M."/>
            <person name="Adriaenssens E.M."/>
            <person name="Foster-Nyarko E."/>
            <person name="Jarju S."/>
            <person name="Secka A."/>
            <person name="Antonio M."/>
            <person name="Oren A."/>
            <person name="Chaudhuri R.R."/>
            <person name="La Ragione R."/>
            <person name="Hildebrand F."/>
            <person name="Pallen M.J."/>
        </authorList>
    </citation>
    <scope>NUCLEOTIDE SEQUENCE</scope>
    <source>
        <strain evidence="1">CHK195-6426</strain>
    </source>
</reference>
<comment type="caution">
    <text evidence="1">The sequence shown here is derived from an EMBL/GenBank/DDBJ whole genome shotgun (WGS) entry which is preliminary data.</text>
</comment>
<protein>
    <submittedName>
        <fullName evidence="1">CotH kinase family protein</fullName>
    </submittedName>
</protein>
<organism evidence="1 2">
    <name type="scientific">Candidatus Acetatifactor stercoripullorum</name>
    <dbReference type="NCBI Taxonomy" id="2838414"/>
    <lineage>
        <taxon>Bacteria</taxon>
        <taxon>Bacillati</taxon>
        <taxon>Bacillota</taxon>
        <taxon>Clostridia</taxon>
        <taxon>Lachnospirales</taxon>
        <taxon>Lachnospiraceae</taxon>
        <taxon>Acetatifactor</taxon>
    </lineage>
</organism>
<dbReference type="PANTHER" id="PTHR40050">
    <property type="entry name" value="INNER SPORE COAT PROTEIN H"/>
    <property type="match status" value="1"/>
</dbReference>
<gene>
    <name evidence="1" type="ORF">H9742_08700</name>
</gene>
<accession>A0A9D1R628</accession>
<dbReference type="InterPro" id="IPR014867">
    <property type="entry name" value="Spore_coat_CotH_CotH2/3/7"/>
</dbReference>
<evidence type="ECO:0000313" key="1">
    <source>
        <dbReference type="EMBL" id="HIW81579.1"/>
    </source>
</evidence>
<keyword evidence="1" id="KW-0418">Kinase</keyword>
<dbReference type="GO" id="GO:0016301">
    <property type="term" value="F:kinase activity"/>
    <property type="evidence" value="ECO:0007669"/>
    <property type="project" value="UniProtKB-KW"/>
</dbReference>
<proteinExistence type="predicted"/>
<dbReference type="Proteomes" id="UP000824265">
    <property type="component" value="Unassembled WGS sequence"/>
</dbReference>
<reference evidence="1" key="2">
    <citation type="submission" date="2021-04" db="EMBL/GenBank/DDBJ databases">
        <authorList>
            <person name="Gilroy R."/>
        </authorList>
    </citation>
    <scope>NUCLEOTIDE SEQUENCE</scope>
    <source>
        <strain evidence="1">CHK195-6426</strain>
    </source>
</reference>
<dbReference type="Pfam" id="PF08757">
    <property type="entry name" value="CotH"/>
    <property type="match status" value="1"/>
</dbReference>
<keyword evidence="1" id="KW-0808">Transferase</keyword>
<sequence length="481" mass="55530">MVKHKYIDRICIAAVILAAALTIVLMFGERLGILKASANPGYAARLFDDSLVHTVDIQIEDWRTFIEQAEKEEYVPCTVVIDGERFDNIGLRIKGNNSLRLTEEYGLSRYSLKLEFDQFLDGGNYYGLDKLSLDASFQDNSYLKTYTAYDMMKFMEVPAPLCSYVWVTVNGEEWGLFLAIEEPEESFARRNFGNDYGKLYKPDYRFLNDENFDVALKYIDDSPDSYPGIFKNAKFKTSQADQKRLIESLRILSTGENLETAIDVDEVLRYFVVQVFVMNWDSYLGYTGHNYFLYEEDGILSILPWDYNLAFGTYALGMSSPIEDPNILINYPINTPAEGEVMLNRPLYHNLMKQEEYFGRYHEYFEKFLSEYFETGRFEATLRQTEKLIAPYVQKDPTSFCSFEDHKLAVDTLEEICLLRAQSIRGQLDGEIPATIRGQLEQPEKKLDASHIEIKNLGDFDDLENAKRKQDAALNEVLKVK</sequence>
<dbReference type="AlphaFoldDB" id="A0A9D1R628"/>
<evidence type="ECO:0000313" key="2">
    <source>
        <dbReference type="Proteomes" id="UP000824265"/>
    </source>
</evidence>